<protein>
    <submittedName>
        <fullName evidence="2">Uncharacterized protein</fullName>
    </submittedName>
</protein>
<evidence type="ECO:0000256" key="1">
    <source>
        <dbReference type="SAM" id="MobiDB-lite"/>
    </source>
</evidence>
<gene>
    <name evidence="2" type="ORF">FYK55_11075</name>
</gene>
<accession>A0A5M6DCU2</accession>
<feature type="compositionally biased region" description="Low complexity" evidence="1">
    <location>
        <begin position="39"/>
        <end position="65"/>
    </location>
</feature>
<reference evidence="2 3" key="1">
    <citation type="submission" date="2019-08" db="EMBL/GenBank/DDBJ databases">
        <authorList>
            <person name="Dhanesh K."/>
            <person name="Kumar G."/>
            <person name="Sasikala C."/>
            <person name="Venkata Ramana C."/>
        </authorList>
    </citation>
    <scope>NUCLEOTIDE SEQUENCE [LARGE SCALE GENOMIC DNA]</scope>
    <source>
        <strain evidence="2 3">JC645</strain>
    </source>
</reference>
<evidence type="ECO:0000313" key="2">
    <source>
        <dbReference type="EMBL" id="KAA5543899.1"/>
    </source>
</evidence>
<organism evidence="2 3">
    <name type="scientific">Roseiconus nitratireducens</name>
    <dbReference type="NCBI Taxonomy" id="2605748"/>
    <lineage>
        <taxon>Bacteria</taxon>
        <taxon>Pseudomonadati</taxon>
        <taxon>Planctomycetota</taxon>
        <taxon>Planctomycetia</taxon>
        <taxon>Pirellulales</taxon>
        <taxon>Pirellulaceae</taxon>
        <taxon>Roseiconus</taxon>
    </lineage>
</organism>
<evidence type="ECO:0000313" key="3">
    <source>
        <dbReference type="Proteomes" id="UP000324479"/>
    </source>
</evidence>
<dbReference type="EMBL" id="VWOX01000005">
    <property type="protein sequence ID" value="KAA5543899.1"/>
    <property type="molecule type" value="Genomic_DNA"/>
</dbReference>
<proteinExistence type="predicted"/>
<dbReference type="Proteomes" id="UP000324479">
    <property type="component" value="Unassembled WGS sequence"/>
</dbReference>
<sequence>MACTVTSAQTANSATTLQPPGTVAPTPSPAPVQPPPGAAPTLQPPTTAAPQPLTTPQTLSQLGQPDAFTGINDGFATDSAALGATRESFSAAPTAIGDFFGGGLSAFGGVQRVNNSYILSGNLLSGGPGQANAILGFDLPPNLRPPDDLFTTGLGIDASGDGNPDTFALAEPLPTSDAPTSPGAGFLFDSSTGQAVFVGNGGGTAAANGIFTDGQQWFVSYDYIAPVTPDGVNGRGGLIPVPGPGVATRRIKIGENYSPVVRDRCTFNYSFFNDAYAGLGDISRYTLGMERILVDGLLSVEARLPLAGTYASNQDLLRGQQSDFEIGNTALILKSILLSTENLVWAAGMGVALPTADDSRLQRGGRNLLVVHNESVNLLPFSSVFYRVNDDFCVQSLIQVDVAANGNPIYGDLTGRSLPKLGEFTDSTLIALDVAATQTLYRSCGGCRHRRRGLSLQEVLLNTELHYTGTAQESDFVSSNGLTYTNLSRNFNILNATMGLHLVLSNNLVVTPAMSVPLRDGLDEQFDYEAIVQVNYLR</sequence>
<name>A0A5M6DCU2_9BACT</name>
<keyword evidence="3" id="KW-1185">Reference proteome</keyword>
<dbReference type="AlphaFoldDB" id="A0A5M6DCU2"/>
<feature type="compositionally biased region" description="Pro residues" evidence="1">
    <location>
        <begin position="26"/>
        <end position="38"/>
    </location>
</feature>
<feature type="region of interest" description="Disordered" evidence="1">
    <location>
        <begin position="1"/>
        <end position="71"/>
    </location>
</feature>
<comment type="caution">
    <text evidence="2">The sequence shown here is derived from an EMBL/GenBank/DDBJ whole genome shotgun (WGS) entry which is preliminary data.</text>
</comment>
<feature type="compositionally biased region" description="Polar residues" evidence="1">
    <location>
        <begin position="1"/>
        <end position="17"/>
    </location>
</feature>